<evidence type="ECO:0000259" key="7">
    <source>
        <dbReference type="PROSITE" id="PS50048"/>
    </source>
</evidence>
<dbReference type="GO" id="GO:0005634">
    <property type="term" value="C:nucleus"/>
    <property type="evidence" value="ECO:0007669"/>
    <property type="project" value="UniProtKB-SubCell"/>
</dbReference>
<dbReference type="InterPro" id="IPR001138">
    <property type="entry name" value="Zn2Cys6_DnaBD"/>
</dbReference>
<evidence type="ECO:0000256" key="2">
    <source>
        <dbReference type="ARBA" id="ARBA00022723"/>
    </source>
</evidence>
<dbReference type="PANTHER" id="PTHR47338">
    <property type="entry name" value="ZN(II)2CYS6 TRANSCRIPTION FACTOR (EUROFUNG)-RELATED"/>
    <property type="match status" value="1"/>
</dbReference>
<keyword evidence="5" id="KW-0539">Nucleus</keyword>
<evidence type="ECO:0000256" key="6">
    <source>
        <dbReference type="SAM" id="MobiDB-lite"/>
    </source>
</evidence>
<evidence type="ECO:0000256" key="4">
    <source>
        <dbReference type="ARBA" id="ARBA00023163"/>
    </source>
</evidence>
<dbReference type="InterPro" id="IPR036864">
    <property type="entry name" value="Zn2-C6_fun-type_DNA-bd_sf"/>
</dbReference>
<dbReference type="GO" id="GO:0008270">
    <property type="term" value="F:zinc ion binding"/>
    <property type="evidence" value="ECO:0007669"/>
    <property type="project" value="InterPro"/>
</dbReference>
<dbReference type="Pfam" id="PF00172">
    <property type="entry name" value="Zn_clus"/>
    <property type="match status" value="1"/>
</dbReference>
<dbReference type="Proteomes" id="UP001221757">
    <property type="component" value="Unassembled WGS sequence"/>
</dbReference>
<dbReference type="Gene3D" id="4.10.240.10">
    <property type="entry name" value="Zn(2)-C6 fungal-type DNA-binding domain"/>
    <property type="match status" value="1"/>
</dbReference>
<dbReference type="InterPro" id="IPR050815">
    <property type="entry name" value="TF_fung"/>
</dbReference>
<keyword evidence="4" id="KW-0804">Transcription</keyword>
<comment type="caution">
    <text evidence="8">The sequence shown here is derived from an EMBL/GenBank/DDBJ whole genome shotgun (WGS) entry which is preliminary data.</text>
</comment>
<dbReference type="PROSITE" id="PS50048">
    <property type="entry name" value="ZN2_CY6_FUNGAL_2"/>
    <property type="match status" value="1"/>
</dbReference>
<name>A0AAD7GPM8_MYCRO</name>
<dbReference type="CDD" id="cd00067">
    <property type="entry name" value="GAL4"/>
    <property type="match status" value="1"/>
</dbReference>
<dbReference type="SMART" id="SM00066">
    <property type="entry name" value="GAL4"/>
    <property type="match status" value="1"/>
</dbReference>
<evidence type="ECO:0000313" key="9">
    <source>
        <dbReference type="Proteomes" id="UP001221757"/>
    </source>
</evidence>
<dbReference type="PANTHER" id="PTHR47338:SF29">
    <property type="entry name" value="ZN(2)-C6 FUNGAL-TYPE DOMAIN-CONTAINING PROTEIN"/>
    <property type="match status" value="1"/>
</dbReference>
<evidence type="ECO:0000256" key="3">
    <source>
        <dbReference type="ARBA" id="ARBA00023015"/>
    </source>
</evidence>
<dbReference type="EMBL" id="JARKIE010000027">
    <property type="protein sequence ID" value="KAJ7698123.1"/>
    <property type="molecule type" value="Genomic_DNA"/>
</dbReference>
<keyword evidence="2" id="KW-0479">Metal-binding</keyword>
<dbReference type="SUPFAM" id="SSF57701">
    <property type="entry name" value="Zn2/Cys6 DNA-binding domain"/>
    <property type="match status" value="1"/>
</dbReference>
<dbReference type="GO" id="GO:0000981">
    <property type="term" value="F:DNA-binding transcription factor activity, RNA polymerase II-specific"/>
    <property type="evidence" value="ECO:0007669"/>
    <property type="project" value="InterPro"/>
</dbReference>
<comment type="subcellular location">
    <subcellularLocation>
        <location evidence="1">Nucleus</location>
    </subcellularLocation>
</comment>
<proteinExistence type="predicted"/>
<feature type="compositionally biased region" description="Polar residues" evidence="6">
    <location>
        <begin position="99"/>
        <end position="110"/>
    </location>
</feature>
<keyword evidence="9" id="KW-1185">Reference proteome</keyword>
<protein>
    <recommendedName>
        <fullName evidence="7">Zn(2)-C6 fungal-type domain-containing protein</fullName>
    </recommendedName>
</protein>
<sequence length="566" mass="62058">MQARPRRVRPPKPRTQPLKRGRACLNCRHLKIRCDGMRPVCGNCSRVPKEESCKFADSGARAFRIQNDGINVAGPSTPPHFTGTVGLDDSGPSGAELSAPTSSFSPGNQSVDSRLDAFSDDWFIDLDVQEPPSQTIEVLLQHFLSHTIQSGFFLDPERFRAAVLLPQQIPFGEILRPARSLLYAVCLWGGHLSQEDSLVELKPLFLKRALECTGTEICIERDPTHALQTMQAHILLSNYFILHRLFIPAQAHANTAATLALGYRLHKLGSSPSPTLQSGSSFLMLDDGGEGELVRGFWAVVCLQTSLSLAVECPGSTTGSSILESAWSEIDTPWPGYEIPPAHLPIEGQGGALIDRFLRDEQCGIQASASHAQASVLLHRAMRLAAKWESNPRPTEFSSFTACYIWLDRRVSGFWESIPPIQTFPLTASDSELVLARIVIAAASMRLHRAFSAVDPVAQRKRLQAARAVLQCLSTLELEPSRLAATPIFGTVLSMACGVILDEVHGAEWEHALGLSDRTAEVDHSGLILEFQEGIRVMAAYAFGSPLVEHQLGEIQQRFNSLHARL</sequence>
<dbReference type="PROSITE" id="PS00463">
    <property type="entry name" value="ZN2_CY6_FUNGAL_1"/>
    <property type="match status" value="1"/>
</dbReference>
<organism evidence="8 9">
    <name type="scientific">Mycena rosella</name>
    <name type="common">Pink bonnet</name>
    <name type="synonym">Agaricus rosellus</name>
    <dbReference type="NCBI Taxonomy" id="1033263"/>
    <lineage>
        <taxon>Eukaryota</taxon>
        <taxon>Fungi</taxon>
        <taxon>Dikarya</taxon>
        <taxon>Basidiomycota</taxon>
        <taxon>Agaricomycotina</taxon>
        <taxon>Agaricomycetes</taxon>
        <taxon>Agaricomycetidae</taxon>
        <taxon>Agaricales</taxon>
        <taxon>Marasmiineae</taxon>
        <taxon>Mycenaceae</taxon>
        <taxon>Mycena</taxon>
    </lineage>
</organism>
<dbReference type="AlphaFoldDB" id="A0AAD7GPM8"/>
<reference evidence="8" key="1">
    <citation type="submission" date="2023-03" db="EMBL/GenBank/DDBJ databases">
        <title>Massive genome expansion in bonnet fungi (Mycena s.s.) driven by repeated elements and novel gene families across ecological guilds.</title>
        <authorList>
            <consortium name="Lawrence Berkeley National Laboratory"/>
            <person name="Harder C.B."/>
            <person name="Miyauchi S."/>
            <person name="Viragh M."/>
            <person name="Kuo A."/>
            <person name="Thoen E."/>
            <person name="Andreopoulos B."/>
            <person name="Lu D."/>
            <person name="Skrede I."/>
            <person name="Drula E."/>
            <person name="Henrissat B."/>
            <person name="Morin E."/>
            <person name="Kohler A."/>
            <person name="Barry K."/>
            <person name="LaButti K."/>
            <person name="Morin E."/>
            <person name="Salamov A."/>
            <person name="Lipzen A."/>
            <person name="Mereny Z."/>
            <person name="Hegedus B."/>
            <person name="Baldrian P."/>
            <person name="Stursova M."/>
            <person name="Weitz H."/>
            <person name="Taylor A."/>
            <person name="Grigoriev I.V."/>
            <person name="Nagy L.G."/>
            <person name="Martin F."/>
            <person name="Kauserud H."/>
        </authorList>
    </citation>
    <scope>NUCLEOTIDE SEQUENCE</scope>
    <source>
        <strain evidence="8">CBHHK067</strain>
    </source>
</reference>
<feature type="domain" description="Zn(2)-C6 fungal-type" evidence="7">
    <location>
        <begin position="23"/>
        <end position="55"/>
    </location>
</feature>
<evidence type="ECO:0000256" key="1">
    <source>
        <dbReference type="ARBA" id="ARBA00004123"/>
    </source>
</evidence>
<gene>
    <name evidence="8" type="ORF">B0H17DRAFT_1051188</name>
</gene>
<feature type="region of interest" description="Disordered" evidence="6">
    <location>
        <begin position="85"/>
        <end position="110"/>
    </location>
</feature>
<evidence type="ECO:0000313" key="8">
    <source>
        <dbReference type="EMBL" id="KAJ7698123.1"/>
    </source>
</evidence>
<evidence type="ECO:0000256" key="5">
    <source>
        <dbReference type="ARBA" id="ARBA00023242"/>
    </source>
</evidence>
<accession>A0AAD7GPM8</accession>
<dbReference type="CDD" id="cd12148">
    <property type="entry name" value="fungal_TF_MHR"/>
    <property type="match status" value="1"/>
</dbReference>
<keyword evidence="3" id="KW-0805">Transcription regulation</keyword>